<name>A0ABR6Z696_9BURK</name>
<evidence type="ECO:0000313" key="3">
    <source>
        <dbReference type="Proteomes" id="UP000646911"/>
    </source>
</evidence>
<reference evidence="2 3" key="1">
    <citation type="submission" date="2020-08" db="EMBL/GenBank/DDBJ databases">
        <title>Novel species isolated from subtropical streams in China.</title>
        <authorList>
            <person name="Lu H."/>
        </authorList>
    </citation>
    <scope>NUCLEOTIDE SEQUENCE [LARGE SCALE GENOMIC DNA]</scope>
    <source>
        <strain evidence="2 3">NL8W</strain>
    </source>
</reference>
<keyword evidence="3" id="KW-1185">Reference proteome</keyword>
<gene>
    <name evidence="2" type="ORF">H8L47_06270</name>
</gene>
<keyword evidence="1" id="KW-1133">Transmembrane helix</keyword>
<feature type="transmembrane region" description="Helical" evidence="1">
    <location>
        <begin position="21"/>
        <end position="43"/>
    </location>
</feature>
<accession>A0ABR6Z696</accession>
<sequence length="209" mass="22259">MAIKSILNVTALAGVKLSSRIIAYTAFGIVFNIILFFVCASMASRQHGGTVLILVSLLAPIAYFFIGQKQGAAAAVHFIVEKHGEDLSRFVIGKLLDAYPNILDSAQAKSAIIQEKLNTLIASLSEQSRINKAIFSSLMSKFDFVSVAARVIETNATVAKGSREEAVDGISTAIHNEFDVDDLKPDLQTPAILVGGNIALSVISALLLP</sequence>
<evidence type="ECO:0008006" key="4">
    <source>
        <dbReference type="Google" id="ProtNLM"/>
    </source>
</evidence>
<proteinExistence type="predicted"/>
<comment type="caution">
    <text evidence="2">The sequence shown here is derived from an EMBL/GenBank/DDBJ whole genome shotgun (WGS) entry which is preliminary data.</text>
</comment>
<dbReference type="EMBL" id="JACOFX010000002">
    <property type="protein sequence ID" value="MBC3907163.1"/>
    <property type="molecule type" value="Genomic_DNA"/>
</dbReference>
<dbReference type="RefSeq" id="WP_186952403.1">
    <property type="nucleotide sequence ID" value="NZ_JACOFX010000002.1"/>
</dbReference>
<organism evidence="2 3">
    <name type="scientific">Undibacterium umbellatum</name>
    <dbReference type="NCBI Taxonomy" id="2762300"/>
    <lineage>
        <taxon>Bacteria</taxon>
        <taxon>Pseudomonadati</taxon>
        <taxon>Pseudomonadota</taxon>
        <taxon>Betaproteobacteria</taxon>
        <taxon>Burkholderiales</taxon>
        <taxon>Oxalobacteraceae</taxon>
        <taxon>Undibacterium</taxon>
    </lineage>
</organism>
<evidence type="ECO:0000313" key="2">
    <source>
        <dbReference type="EMBL" id="MBC3907163.1"/>
    </source>
</evidence>
<evidence type="ECO:0000256" key="1">
    <source>
        <dbReference type="SAM" id="Phobius"/>
    </source>
</evidence>
<keyword evidence="1" id="KW-0472">Membrane</keyword>
<keyword evidence="1" id="KW-0812">Transmembrane</keyword>
<feature type="transmembrane region" description="Helical" evidence="1">
    <location>
        <begin position="49"/>
        <end position="66"/>
    </location>
</feature>
<dbReference type="Proteomes" id="UP000646911">
    <property type="component" value="Unassembled WGS sequence"/>
</dbReference>
<protein>
    <recommendedName>
        <fullName evidence="4">Type II secretion system protein GspF domain-containing protein</fullName>
    </recommendedName>
</protein>